<name>A0ABX1CYX7_9FLAO</name>
<dbReference type="EMBL" id="JAAVJR010000004">
    <property type="protein sequence ID" value="NJW53160.1"/>
    <property type="molecule type" value="Genomic_DNA"/>
</dbReference>
<dbReference type="InterPro" id="IPR055706">
    <property type="entry name" value="Slg1/2_DUF7282"/>
</dbReference>
<keyword evidence="1" id="KW-0732">Signal</keyword>
<dbReference type="InterPro" id="IPR018247">
    <property type="entry name" value="EF_Hand_1_Ca_BS"/>
</dbReference>
<reference evidence="3 4" key="1">
    <citation type="submission" date="2020-03" db="EMBL/GenBank/DDBJ databases">
        <title>Salinimicrobium sp. nov, isolated from SCS.</title>
        <authorList>
            <person name="Cao W.R."/>
        </authorList>
    </citation>
    <scope>NUCLEOTIDE SEQUENCE [LARGE SCALE GENOMIC DNA]</scope>
    <source>
        <strain evidence="4">J15B91</strain>
    </source>
</reference>
<protein>
    <submittedName>
        <fullName evidence="3">EF-hand domain-containing protein</fullName>
    </submittedName>
</protein>
<evidence type="ECO:0000259" key="2">
    <source>
        <dbReference type="PROSITE" id="PS50222"/>
    </source>
</evidence>
<evidence type="ECO:0000256" key="1">
    <source>
        <dbReference type="SAM" id="SignalP"/>
    </source>
</evidence>
<sequence length="314" mass="34869">MKNVKFDLKRFFLYLGFLFLAVNLVSCSDDDDAGDIQLRPTASFDLNEEYTLVGNTITLESITVGQRSWLVAVNAGSENTNNFISEPVLLQSGENTNVQLTFDEDAISDDGNGQQVVLKLYADNTTGGTSGEWDSSDQPIMTANNVLITKTITVFTDDDSTAVFADFDTNGDGSLDADEVPATYQNNFTEWDADADGSLSMEEFYNTSFANTDMDDDDGISEEEWNTGFAGMFGNWADDDFASFDADADGVLDSDEWNTVFGESNWFETYDADSNTFVTEDEWNTGLFGDWDLNDDDMIDEDEFNAYSPYVANW</sequence>
<dbReference type="InterPro" id="IPR002048">
    <property type="entry name" value="EF_hand_dom"/>
</dbReference>
<keyword evidence="4" id="KW-1185">Reference proteome</keyword>
<proteinExistence type="predicted"/>
<feature type="domain" description="EF-hand" evidence="2">
    <location>
        <begin position="155"/>
        <end position="190"/>
    </location>
</feature>
<dbReference type="Gene3D" id="1.10.238.10">
    <property type="entry name" value="EF-hand"/>
    <property type="match status" value="1"/>
</dbReference>
<accession>A0ABX1CYX7</accession>
<organism evidence="3 4">
    <name type="scientific">Salinimicrobium oceani</name>
    <dbReference type="NCBI Taxonomy" id="2722702"/>
    <lineage>
        <taxon>Bacteria</taxon>
        <taxon>Pseudomonadati</taxon>
        <taxon>Bacteroidota</taxon>
        <taxon>Flavobacteriia</taxon>
        <taxon>Flavobacteriales</taxon>
        <taxon>Flavobacteriaceae</taxon>
        <taxon>Salinimicrobium</taxon>
    </lineage>
</organism>
<dbReference type="PROSITE" id="PS00018">
    <property type="entry name" value="EF_HAND_1"/>
    <property type="match status" value="3"/>
</dbReference>
<dbReference type="RefSeq" id="WP_168138256.1">
    <property type="nucleotide sequence ID" value="NZ_JAAVJR010000004.1"/>
</dbReference>
<evidence type="ECO:0000313" key="4">
    <source>
        <dbReference type="Proteomes" id="UP000703674"/>
    </source>
</evidence>
<evidence type="ECO:0000313" key="3">
    <source>
        <dbReference type="EMBL" id="NJW53160.1"/>
    </source>
</evidence>
<dbReference type="Pfam" id="PF23951">
    <property type="entry name" value="DUF7282"/>
    <property type="match status" value="1"/>
</dbReference>
<dbReference type="Pfam" id="PF13202">
    <property type="entry name" value="EF-hand_5"/>
    <property type="match status" value="2"/>
</dbReference>
<dbReference type="SUPFAM" id="SSF47473">
    <property type="entry name" value="EF-hand"/>
    <property type="match status" value="1"/>
</dbReference>
<dbReference type="Proteomes" id="UP000703674">
    <property type="component" value="Unassembled WGS sequence"/>
</dbReference>
<dbReference type="PROSITE" id="PS50222">
    <property type="entry name" value="EF_HAND_2"/>
    <property type="match status" value="2"/>
</dbReference>
<dbReference type="InterPro" id="IPR011992">
    <property type="entry name" value="EF-hand-dom_pair"/>
</dbReference>
<comment type="caution">
    <text evidence="3">The sequence shown here is derived from an EMBL/GenBank/DDBJ whole genome shotgun (WGS) entry which is preliminary data.</text>
</comment>
<feature type="signal peptide" evidence="1">
    <location>
        <begin position="1"/>
        <end position="28"/>
    </location>
</feature>
<feature type="chain" id="PRO_5046443005" evidence="1">
    <location>
        <begin position="29"/>
        <end position="314"/>
    </location>
</feature>
<feature type="domain" description="EF-hand" evidence="2">
    <location>
        <begin position="241"/>
        <end position="267"/>
    </location>
</feature>
<gene>
    <name evidence="3" type="ORF">HC175_09525</name>
</gene>